<accession>A0A375EDK6</accession>
<protein>
    <submittedName>
        <fullName evidence="1">Uncharacterized protein</fullName>
    </submittedName>
</protein>
<sequence>MTQIRLRPIDETRGTHVLIIGVGYYRHLRGGPEPRSWVHLGLNV</sequence>
<geneLocation type="plasmid" evidence="2">
    <name>I</name>
</geneLocation>
<name>A0A375EDK6_9BURK</name>
<evidence type="ECO:0000313" key="3">
    <source>
        <dbReference type="Proteomes" id="UP000256952"/>
    </source>
</evidence>
<organism evidence="1 3">
    <name type="scientific">Cupriavidus taiwanensis</name>
    <dbReference type="NCBI Taxonomy" id="164546"/>
    <lineage>
        <taxon>Bacteria</taxon>
        <taxon>Pseudomonadati</taxon>
        <taxon>Pseudomonadota</taxon>
        <taxon>Betaproteobacteria</taxon>
        <taxon>Burkholderiales</taxon>
        <taxon>Burkholderiaceae</taxon>
        <taxon>Cupriavidus</taxon>
    </lineage>
</organism>
<evidence type="ECO:0000313" key="1">
    <source>
        <dbReference type="EMBL" id="SOZ75388.1"/>
    </source>
</evidence>
<dbReference type="EMBL" id="OFTH01000055">
    <property type="protein sequence ID" value="SOZ75388.1"/>
    <property type="molecule type" value="Genomic_DNA"/>
</dbReference>
<gene>
    <name evidence="2" type="ORF">CBM2612_P0367</name>
    <name evidence="1" type="ORF">CBM2613_U40004</name>
</gene>
<dbReference type="Proteomes" id="UP000256952">
    <property type="component" value="Unassembled WGS sequence"/>
</dbReference>
<evidence type="ECO:0000313" key="2">
    <source>
        <dbReference type="EMBL" id="SPD49022.1"/>
    </source>
</evidence>
<dbReference type="AlphaFoldDB" id="A0A375EDK6"/>
<dbReference type="RefSeq" id="WP_269462468.1">
    <property type="nucleotide sequence ID" value="NZ_LT984809.1"/>
</dbReference>
<reference evidence="2 3" key="2">
    <citation type="submission" date="2018-01" db="EMBL/GenBank/DDBJ databases">
        <authorList>
            <person name="Gaut B.S."/>
            <person name="Morton B.R."/>
            <person name="Clegg M.T."/>
            <person name="Duvall M.R."/>
        </authorList>
    </citation>
    <scope>NUCLEOTIDE SEQUENCE [LARGE SCALE GENOMIC DNA]</scope>
    <source>
        <strain evidence="2">Cupriavidus taiwanensis STM 8555</strain>
        <plasmid evidence="2">I</plasmid>
    </source>
</reference>
<reference evidence="1" key="1">
    <citation type="submission" date="2018-01" db="EMBL/GenBank/DDBJ databases">
        <authorList>
            <person name="Clerissi C."/>
        </authorList>
    </citation>
    <scope>NUCLEOTIDE SEQUENCE</scope>
    <source>
        <strain evidence="1">Cupriavidus taiwanensis STM 8556</strain>
    </source>
</reference>
<dbReference type="EMBL" id="LT984809">
    <property type="protein sequence ID" value="SPD49022.1"/>
    <property type="molecule type" value="Genomic_DNA"/>
</dbReference>
<proteinExistence type="predicted"/>
<keyword evidence="2" id="KW-0614">Plasmid</keyword>